<reference evidence="2 3" key="1">
    <citation type="submission" date="2021-06" db="EMBL/GenBank/DDBJ databases">
        <authorList>
            <person name="Sun Q."/>
            <person name="Li D."/>
        </authorList>
    </citation>
    <scope>NUCLEOTIDE SEQUENCE [LARGE SCALE GENOMIC DNA]</scope>
    <source>
        <strain evidence="2 3">MSJ-40</strain>
    </source>
</reference>
<accession>A0ABS6ECP6</accession>
<comment type="caution">
    <text evidence="2">The sequence shown here is derived from an EMBL/GenBank/DDBJ whole genome shotgun (WGS) entry which is preliminary data.</text>
</comment>
<evidence type="ECO:0000313" key="3">
    <source>
        <dbReference type="Proteomes" id="UP000749471"/>
    </source>
</evidence>
<evidence type="ECO:0000259" key="1">
    <source>
        <dbReference type="Pfam" id="PF04233"/>
    </source>
</evidence>
<dbReference type="InterPro" id="IPR006528">
    <property type="entry name" value="Phage_head_morphogenesis_dom"/>
</dbReference>
<gene>
    <name evidence="2" type="ORF">KQI42_20100</name>
</gene>
<sequence length="523" mass="61472">MKNENYWKKRSEEIASKQFKKTDEYISSIVQEYEKAMSSIERDIESFYIRFSENNEITMAETRRLLKTKELKEFKWTVEEYIQKGKENAINQQWMKELENASTKVRVSRLEALQTQIQNQIEILTNSQRQGMKDLLSDVYQDTYYRNIYEVHKGLGIGTSFAKLDTQAIEKVLNQKWLGENFSSRVWNDKKKLIRELQTALEQSFIRGDSIDITASNLAKRMNVAKKRAVALINTESAYITNKSTMDSYKNSGVVKEYEILAVLDNSTSPICRSMDGKDFKVSEMKTAVNAPPFHTNCRTTTVAYFSDAEDEERIARDSEGRVYYVDGDVKYEQWYDKYVKSNPSELVAEKKVQNRYSDKEQYEKYKLIFGKDMGVKSFDEFQELKYNNSNEWENIKARKQEVLNSLDYKKSFFGKFGDKEVREWYIAHDKNIPNLIDKSKDIEEQAREAHSLRNKYRTEARNMMKDQKTRDKLDKESPNKSFDELIDYKMGKKNITREEAIQDIIKTATKTNKKVNKSLGLE</sequence>
<keyword evidence="3" id="KW-1185">Reference proteome</keyword>
<dbReference type="RefSeq" id="WP_216522429.1">
    <property type="nucleotide sequence ID" value="NZ_JAHLPM010000031.1"/>
</dbReference>
<feature type="domain" description="Phage head morphogenesis" evidence="1">
    <location>
        <begin position="196"/>
        <end position="302"/>
    </location>
</feature>
<name>A0ABS6ECP6_9FIRM</name>
<organism evidence="2 3">
    <name type="scientific">Tissierella simiarum</name>
    <dbReference type="NCBI Taxonomy" id="2841534"/>
    <lineage>
        <taxon>Bacteria</taxon>
        <taxon>Bacillati</taxon>
        <taxon>Bacillota</taxon>
        <taxon>Tissierellia</taxon>
        <taxon>Tissierellales</taxon>
        <taxon>Tissierellaceae</taxon>
        <taxon>Tissierella</taxon>
    </lineage>
</organism>
<dbReference type="Proteomes" id="UP000749471">
    <property type="component" value="Unassembled WGS sequence"/>
</dbReference>
<dbReference type="NCBIfam" id="TIGR01641">
    <property type="entry name" value="phageSPP1_gp7"/>
    <property type="match status" value="1"/>
</dbReference>
<evidence type="ECO:0000313" key="2">
    <source>
        <dbReference type="EMBL" id="MBU5440301.1"/>
    </source>
</evidence>
<proteinExistence type="predicted"/>
<dbReference type="EMBL" id="JAHLPM010000031">
    <property type="protein sequence ID" value="MBU5440301.1"/>
    <property type="molecule type" value="Genomic_DNA"/>
</dbReference>
<protein>
    <submittedName>
        <fullName evidence="2">Minor capsid protein</fullName>
    </submittedName>
</protein>
<dbReference type="Pfam" id="PF04233">
    <property type="entry name" value="Phage_Mu_F"/>
    <property type="match status" value="1"/>
</dbReference>